<proteinExistence type="predicted"/>
<evidence type="ECO:0000313" key="2">
    <source>
        <dbReference type="EMBL" id="QEH95064.1"/>
    </source>
</evidence>
<gene>
    <name evidence="2" type="ORF">FXF46_01400</name>
</gene>
<feature type="transmembrane region" description="Helical" evidence="1">
    <location>
        <begin position="53"/>
        <end position="71"/>
    </location>
</feature>
<keyword evidence="1" id="KW-0812">Transmembrane</keyword>
<evidence type="ECO:0000256" key="1">
    <source>
        <dbReference type="SAM" id="Phobius"/>
    </source>
</evidence>
<reference evidence="2 3" key="1">
    <citation type="submission" date="2019-08" db="EMBL/GenBank/DDBJ databases">
        <title>Gluconobacter frateurii HD924 genome.</title>
        <authorList>
            <person name="Liu Y."/>
            <person name="Zhang P."/>
        </authorList>
    </citation>
    <scope>NUCLEOTIDE SEQUENCE [LARGE SCALE GENOMIC DNA]</scope>
    <source>
        <strain evidence="2 3">HD924</strain>
    </source>
</reference>
<dbReference type="Proteomes" id="UP000323560">
    <property type="component" value="Chromosome"/>
</dbReference>
<dbReference type="InterPro" id="IPR023795">
    <property type="entry name" value="Serpin_CS"/>
</dbReference>
<dbReference type="PROSITE" id="PS00284">
    <property type="entry name" value="SERPIN"/>
    <property type="match status" value="1"/>
</dbReference>
<protein>
    <submittedName>
        <fullName evidence="2">Uncharacterized protein</fullName>
    </submittedName>
</protein>
<keyword evidence="1" id="KW-1133">Transmembrane helix</keyword>
<sequence>MDADLAPYLDETVPSLQKGAARLVNCDCVKKNIGTVANESRALLADLMVDQPFFLLLCAFVSGLLLGRSLFSEKKPS</sequence>
<dbReference type="AlphaFoldDB" id="A0AAP9EPE5"/>
<dbReference type="EMBL" id="CP043043">
    <property type="protein sequence ID" value="QEH95064.1"/>
    <property type="molecule type" value="Genomic_DNA"/>
</dbReference>
<dbReference type="KEGG" id="gti:FXF46_01400"/>
<evidence type="ECO:0000313" key="3">
    <source>
        <dbReference type="Proteomes" id="UP000323560"/>
    </source>
</evidence>
<keyword evidence="1" id="KW-0472">Membrane</keyword>
<name>A0AAP9EPE5_GLUTH</name>
<organism evidence="2 3">
    <name type="scientific">Gluconobacter thailandicus</name>
    <dbReference type="NCBI Taxonomy" id="257438"/>
    <lineage>
        <taxon>Bacteria</taxon>
        <taxon>Pseudomonadati</taxon>
        <taxon>Pseudomonadota</taxon>
        <taxon>Alphaproteobacteria</taxon>
        <taxon>Acetobacterales</taxon>
        <taxon>Acetobacteraceae</taxon>
        <taxon>Gluconobacter</taxon>
    </lineage>
</organism>
<accession>A0AAP9EPE5</accession>